<feature type="compositionally biased region" description="Basic residues" evidence="1">
    <location>
        <begin position="33"/>
        <end position="49"/>
    </location>
</feature>
<accession>A0A6A5YQW9</accession>
<evidence type="ECO:0008006" key="4">
    <source>
        <dbReference type="Google" id="ProtNLM"/>
    </source>
</evidence>
<gene>
    <name evidence="2" type="ORF">BDV96DRAFT_651848</name>
</gene>
<dbReference type="AlphaFoldDB" id="A0A6A5YQW9"/>
<evidence type="ECO:0000313" key="2">
    <source>
        <dbReference type="EMBL" id="KAF2109410.1"/>
    </source>
</evidence>
<dbReference type="Proteomes" id="UP000799770">
    <property type="component" value="Unassembled WGS sequence"/>
</dbReference>
<evidence type="ECO:0000313" key="3">
    <source>
        <dbReference type="Proteomes" id="UP000799770"/>
    </source>
</evidence>
<evidence type="ECO:0000256" key="1">
    <source>
        <dbReference type="SAM" id="MobiDB-lite"/>
    </source>
</evidence>
<proteinExistence type="predicted"/>
<feature type="compositionally biased region" description="Basic and acidic residues" evidence="1">
    <location>
        <begin position="22"/>
        <end position="32"/>
    </location>
</feature>
<keyword evidence="3" id="KW-1185">Reference proteome</keyword>
<name>A0A6A5YQW9_9PLEO</name>
<feature type="region of interest" description="Disordered" evidence="1">
    <location>
        <begin position="22"/>
        <end position="49"/>
    </location>
</feature>
<protein>
    <recommendedName>
        <fullName evidence="4">F-box domain-containing protein</fullName>
    </recommendedName>
</protein>
<organism evidence="2 3">
    <name type="scientific">Lophiotrema nucula</name>
    <dbReference type="NCBI Taxonomy" id="690887"/>
    <lineage>
        <taxon>Eukaryota</taxon>
        <taxon>Fungi</taxon>
        <taxon>Dikarya</taxon>
        <taxon>Ascomycota</taxon>
        <taxon>Pezizomycotina</taxon>
        <taxon>Dothideomycetes</taxon>
        <taxon>Pleosporomycetidae</taxon>
        <taxon>Pleosporales</taxon>
        <taxon>Lophiotremataceae</taxon>
        <taxon>Lophiotrema</taxon>
    </lineage>
</organism>
<dbReference type="EMBL" id="ML977342">
    <property type="protein sequence ID" value="KAF2109410.1"/>
    <property type="molecule type" value="Genomic_DNA"/>
</dbReference>
<sequence length="292" mass="33483">MTPGRKKKPIIIDLSDSDSDVKEVVEPKPAEKRRVRNVKKRGRPPGVSTKKKATKLTLVTASGSQATGFPIPLGDWPHDVVITLFENCSQGILGRLNRTSKAIRELSLPILYRDVDLTLYENKIGFCYYSLHVCIAFETRQARFCSILLQQPYLALYVRKLSWTIYHTGIGVEAPRLFQTLALMENVKSIVVEDGFFGDWPYTGRLNLSSNLLPKLECLSVSSRVQWDFLWDIVALSKHDHLDTLLLDIWFFDIPDAVQRLSATKRQTIQQFLEEFALKRFPKLEVCRIDVW</sequence>
<dbReference type="OrthoDB" id="4252443at2759"/>
<reference evidence="2" key="1">
    <citation type="journal article" date="2020" name="Stud. Mycol.">
        <title>101 Dothideomycetes genomes: a test case for predicting lifestyles and emergence of pathogens.</title>
        <authorList>
            <person name="Haridas S."/>
            <person name="Albert R."/>
            <person name="Binder M."/>
            <person name="Bloem J."/>
            <person name="Labutti K."/>
            <person name="Salamov A."/>
            <person name="Andreopoulos B."/>
            <person name="Baker S."/>
            <person name="Barry K."/>
            <person name="Bills G."/>
            <person name="Bluhm B."/>
            <person name="Cannon C."/>
            <person name="Castanera R."/>
            <person name="Culley D."/>
            <person name="Daum C."/>
            <person name="Ezra D."/>
            <person name="Gonzalez J."/>
            <person name="Henrissat B."/>
            <person name="Kuo A."/>
            <person name="Liang C."/>
            <person name="Lipzen A."/>
            <person name="Lutzoni F."/>
            <person name="Magnuson J."/>
            <person name="Mondo S."/>
            <person name="Nolan M."/>
            <person name="Ohm R."/>
            <person name="Pangilinan J."/>
            <person name="Park H.-J."/>
            <person name="Ramirez L."/>
            <person name="Alfaro M."/>
            <person name="Sun H."/>
            <person name="Tritt A."/>
            <person name="Yoshinaga Y."/>
            <person name="Zwiers L.-H."/>
            <person name="Turgeon B."/>
            <person name="Goodwin S."/>
            <person name="Spatafora J."/>
            <person name="Crous P."/>
            <person name="Grigoriev I."/>
        </authorList>
    </citation>
    <scope>NUCLEOTIDE SEQUENCE</scope>
    <source>
        <strain evidence="2">CBS 627.86</strain>
    </source>
</reference>